<proteinExistence type="predicted"/>
<accession>A0A511R3J4</accession>
<organism evidence="2 3">
    <name type="scientific">Meiothermus hypogaeus NBRC 106114</name>
    <dbReference type="NCBI Taxonomy" id="1227553"/>
    <lineage>
        <taxon>Bacteria</taxon>
        <taxon>Thermotogati</taxon>
        <taxon>Deinococcota</taxon>
        <taxon>Deinococci</taxon>
        <taxon>Thermales</taxon>
        <taxon>Thermaceae</taxon>
        <taxon>Meiothermus</taxon>
    </lineage>
</organism>
<dbReference type="InterPro" id="IPR009078">
    <property type="entry name" value="Ferritin-like_SF"/>
</dbReference>
<name>A0A511R3J4_9DEIN</name>
<dbReference type="Pfam" id="PF00268">
    <property type="entry name" value="Ribonuc_red_sm"/>
    <property type="match status" value="1"/>
</dbReference>
<protein>
    <submittedName>
        <fullName evidence="2">Ribonucleotide-diphosphate reductase</fullName>
    </submittedName>
</protein>
<dbReference type="GO" id="GO:0009263">
    <property type="term" value="P:deoxyribonucleotide biosynthetic process"/>
    <property type="evidence" value="ECO:0007669"/>
    <property type="project" value="InterPro"/>
</dbReference>
<gene>
    <name evidence="2" type="ORF">MHY01S_23550</name>
</gene>
<evidence type="ECO:0000256" key="1">
    <source>
        <dbReference type="ARBA" id="ARBA00001962"/>
    </source>
</evidence>
<dbReference type="GO" id="GO:0016491">
    <property type="term" value="F:oxidoreductase activity"/>
    <property type="evidence" value="ECO:0007669"/>
    <property type="project" value="InterPro"/>
</dbReference>
<dbReference type="InterPro" id="IPR012348">
    <property type="entry name" value="RNR-like"/>
</dbReference>
<dbReference type="InterPro" id="IPR000358">
    <property type="entry name" value="RNR_small_fam"/>
</dbReference>
<comment type="caution">
    <text evidence="2">The sequence shown here is derived from an EMBL/GenBank/DDBJ whole genome shotgun (WGS) entry which is preliminary data.</text>
</comment>
<dbReference type="EMBL" id="BJXL01000083">
    <property type="protein sequence ID" value="GEM84189.1"/>
    <property type="molecule type" value="Genomic_DNA"/>
</dbReference>
<dbReference type="AlphaFoldDB" id="A0A511R3J4"/>
<reference evidence="2 3" key="1">
    <citation type="submission" date="2019-07" db="EMBL/GenBank/DDBJ databases">
        <title>Whole genome shotgun sequence of Meiothermus hypogaeus NBRC 106114.</title>
        <authorList>
            <person name="Hosoyama A."/>
            <person name="Uohara A."/>
            <person name="Ohji S."/>
            <person name="Ichikawa N."/>
        </authorList>
    </citation>
    <scope>NUCLEOTIDE SEQUENCE [LARGE SCALE GENOMIC DNA]</scope>
    <source>
        <strain evidence="2 3">NBRC 106114</strain>
    </source>
</reference>
<dbReference type="Gene3D" id="1.10.620.20">
    <property type="entry name" value="Ribonucleotide Reductase, subunit A"/>
    <property type="match status" value="1"/>
</dbReference>
<dbReference type="SUPFAM" id="SSF47240">
    <property type="entry name" value="Ferritin-like"/>
    <property type="match status" value="1"/>
</dbReference>
<dbReference type="OrthoDB" id="5489780at2"/>
<dbReference type="RefSeq" id="WP_119340672.1">
    <property type="nucleotide sequence ID" value="NZ_BJXL01000083.1"/>
</dbReference>
<dbReference type="Proteomes" id="UP000321197">
    <property type="component" value="Unassembled WGS sequence"/>
</dbReference>
<sequence>MRQLATSQPGRLEDDFVISLYHKSKRNFWNPQDLDFTQDRHDWASLSEAQQKVLLHLSALFVGGEEAVTLDLAPYLLHVSQQSRYDDALYVATWTFEEAKHAEFFDRFHREVVGGAPELALFHVESWQQIFYQALPQAMNALQTDPSPTAEVRALGTYNLIVEGVLAETGYRAYKEVLEKENLMPGLRKGLGHVQADEGRHIAFGLHNLSKLLHRHPQTKEVLEDVLAELIPAAVGTVQEVFAAHQPMPFDISEQDFVDYALRQIQHRTEVLERPFSSA</sequence>
<evidence type="ECO:0000313" key="3">
    <source>
        <dbReference type="Proteomes" id="UP000321197"/>
    </source>
</evidence>
<dbReference type="NCBIfam" id="NF006200">
    <property type="entry name" value="PRK08326.1-3"/>
    <property type="match status" value="1"/>
</dbReference>
<evidence type="ECO:0000313" key="2">
    <source>
        <dbReference type="EMBL" id="GEM84189.1"/>
    </source>
</evidence>
<comment type="cofactor">
    <cofactor evidence="1">
        <name>Fe cation</name>
        <dbReference type="ChEBI" id="CHEBI:24875"/>
    </cofactor>
</comment>